<keyword evidence="5" id="KW-1185">Reference proteome</keyword>
<sequence>MSSAKTANAQGRNIFIWVAHPNADSLCASLADRYASGAKAKGANVRHMALSEMDFDTDGPSLKGTEGLEPDLVAWQQNVAWADHILIVHPYWWASMPARAKAVLDRGLSSGFAYQYTGRGMGWNKLLKGRSGDAIITSDTPPLLDTLLYRKPGRRVLRNQVFDFVGIKARKILQLGSVKLAKPAKIENWLKQAEQLGMKAAR</sequence>
<evidence type="ECO:0000313" key="4">
    <source>
        <dbReference type="EMBL" id="SPH22258.1"/>
    </source>
</evidence>
<dbReference type="Pfam" id="PF02525">
    <property type="entry name" value="Flavodoxin_2"/>
    <property type="match status" value="1"/>
</dbReference>
<dbReference type="SUPFAM" id="SSF52218">
    <property type="entry name" value="Flavoproteins"/>
    <property type="match status" value="1"/>
</dbReference>
<feature type="domain" description="Flavodoxin-like fold" evidence="3">
    <location>
        <begin position="13"/>
        <end position="195"/>
    </location>
</feature>
<name>A0A2R8BGR4_9RHOB</name>
<keyword evidence="2 4" id="KW-0560">Oxidoreductase</keyword>
<dbReference type="PANTHER" id="PTHR10204">
    <property type="entry name" value="NAD P H OXIDOREDUCTASE-RELATED"/>
    <property type="match status" value="1"/>
</dbReference>
<protein>
    <submittedName>
        <fullName evidence="4">Glutathione-regulated potassium-efflux system ancillary protein KefF</fullName>
        <ecNumber evidence="4">1.6.5.2</ecNumber>
    </submittedName>
</protein>
<reference evidence="4 5" key="1">
    <citation type="submission" date="2018-03" db="EMBL/GenBank/DDBJ databases">
        <authorList>
            <person name="Keele B.F."/>
        </authorList>
    </citation>
    <scope>NUCLEOTIDE SEQUENCE [LARGE SCALE GENOMIC DNA]</scope>
    <source>
        <strain evidence="4 5">CECT 8599</strain>
    </source>
</reference>
<dbReference type="Gene3D" id="3.40.50.360">
    <property type="match status" value="1"/>
</dbReference>
<dbReference type="GO" id="GO:0003955">
    <property type="term" value="F:NAD(P)H dehydrogenase (quinone) activity"/>
    <property type="evidence" value="ECO:0007669"/>
    <property type="project" value="UniProtKB-EC"/>
</dbReference>
<evidence type="ECO:0000256" key="1">
    <source>
        <dbReference type="ARBA" id="ARBA00006252"/>
    </source>
</evidence>
<dbReference type="InterPro" id="IPR029039">
    <property type="entry name" value="Flavoprotein-like_sf"/>
</dbReference>
<dbReference type="EC" id="1.6.5.2" evidence="4"/>
<dbReference type="Proteomes" id="UP000244880">
    <property type="component" value="Unassembled WGS sequence"/>
</dbReference>
<dbReference type="PANTHER" id="PTHR10204:SF34">
    <property type="entry name" value="NAD(P)H DEHYDROGENASE [QUINONE] 1 ISOFORM 1"/>
    <property type="match status" value="1"/>
</dbReference>
<comment type="similarity">
    <text evidence="1">Belongs to the NAD(P)H dehydrogenase (quinone) family.</text>
</comment>
<evidence type="ECO:0000256" key="2">
    <source>
        <dbReference type="ARBA" id="ARBA00023002"/>
    </source>
</evidence>
<dbReference type="InterPro" id="IPR051545">
    <property type="entry name" value="NAD(P)H_dehydrogenase_qn"/>
</dbReference>
<dbReference type="OrthoDB" id="9798454at2"/>
<accession>A0A2R8BGR4</accession>
<dbReference type="RefSeq" id="WP_108829228.1">
    <property type="nucleotide sequence ID" value="NZ_OMOR01000001.1"/>
</dbReference>
<dbReference type="AlphaFoldDB" id="A0A2R8BGR4"/>
<organism evidence="4 5">
    <name type="scientific">Ascidiaceihabitans donghaensis</name>
    <dbReference type="NCBI Taxonomy" id="1510460"/>
    <lineage>
        <taxon>Bacteria</taxon>
        <taxon>Pseudomonadati</taxon>
        <taxon>Pseudomonadota</taxon>
        <taxon>Alphaproteobacteria</taxon>
        <taxon>Rhodobacterales</taxon>
        <taxon>Paracoccaceae</taxon>
        <taxon>Ascidiaceihabitans</taxon>
    </lineage>
</organism>
<dbReference type="GO" id="GO:0005829">
    <property type="term" value="C:cytosol"/>
    <property type="evidence" value="ECO:0007669"/>
    <property type="project" value="TreeGrafter"/>
</dbReference>
<dbReference type="EMBL" id="OMOR01000001">
    <property type="protein sequence ID" value="SPH22258.1"/>
    <property type="molecule type" value="Genomic_DNA"/>
</dbReference>
<evidence type="ECO:0000313" key="5">
    <source>
        <dbReference type="Proteomes" id="UP000244880"/>
    </source>
</evidence>
<gene>
    <name evidence="4" type="primary">kefF</name>
    <name evidence="4" type="ORF">ASD8599_03002</name>
</gene>
<dbReference type="InterPro" id="IPR003680">
    <property type="entry name" value="Flavodoxin_fold"/>
</dbReference>
<evidence type="ECO:0000259" key="3">
    <source>
        <dbReference type="Pfam" id="PF02525"/>
    </source>
</evidence>
<proteinExistence type="inferred from homology"/>